<evidence type="ECO:0000313" key="3">
    <source>
        <dbReference type="EMBL" id="TKA13255.1"/>
    </source>
</evidence>
<proteinExistence type="predicted"/>
<name>A0A4U0T993_9ACTN</name>
<keyword evidence="2" id="KW-0472">Membrane</keyword>
<dbReference type="Proteomes" id="UP000305778">
    <property type="component" value="Unassembled WGS sequence"/>
</dbReference>
<feature type="region of interest" description="Disordered" evidence="1">
    <location>
        <begin position="1"/>
        <end position="110"/>
    </location>
</feature>
<feature type="transmembrane region" description="Helical" evidence="2">
    <location>
        <begin position="141"/>
        <end position="162"/>
    </location>
</feature>
<evidence type="ECO:0000313" key="4">
    <source>
        <dbReference type="Proteomes" id="UP000305778"/>
    </source>
</evidence>
<feature type="compositionally biased region" description="Pro residues" evidence="1">
    <location>
        <begin position="1"/>
        <end position="10"/>
    </location>
</feature>
<evidence type="ECO:0000256" key="1">
    <source>
        <dbReference type="SAM" id="MobiDB-lite"/>
    </source>
</evidence>
<keyword evidence="2" id="KW-0812">Transmembrane</keyword>
<dbReference type="RefSeq" id="WP_136721415.1">
    <property type="nucleotide sequence ID" value="NZ_SUMC01000001.1"/>
</dbReference>
<comment type="caution">
    <text evidence="3">The sequence shown here is derived from an EMBL/GenBank/DDBJ whole genome shotgun (WGS) entry which is preliminary data.</text>
</comment>
<reference evidence="3 4" key="1">
    <citation type="submission" date="2019-04" db="EMBL/GenBank/DDBJ databases">
        <title>Streptomyces oryziradicis sp. nov., a novel actinomycete isolated from rhizosphere soil of rice (Oryza sativa L.).</title>
        <authorList>
            <person name="Li C."/>
        </authorList>
    </citation>
    <scope>NUCLEOTIDE SEQUENCE [LARGE SCALE GENOMIC DNA]</scope>
    <source>
        <strain evidence="3 4">NEAU-C40</strain>
    </source>
</reference>
<feature type="compositionally biased region" description="Pro residues" evidence="1">
    <location>
        <begin position="27"/>
        <end position="43"/>
    </location>
</feature>
<gene>
    <name evidence="3" type="ORF">FCI23_00515</name>
</gene>
<dbReference type="AlphaFoldDB" id="A0A4U0T993"/>
<accession>A0A4U0T993</accession>
<organism evidence="3 4">
    <name type="scientific">Actinacidiphila oryziradicis</name>
    <dbReference type="NCBI Taxonomy" id="2571141"/>
    <lineage>
        <taxon>Bacteria</taxon>
        <taxon>Bacillati</taxon>
        <taxon>Actinomycetota</taxon>
        <taxon>Actinomycetes</taxon>
        <taxon>Kitasatosporales</taxon>
        <taxon>Streptomycetaceae</taxon>
        <taxon>Actinacidiphila</taxon>
    </lineage>
</organism>
<protein>
    <submittedName>
        <fullName evidence="3">Uncharacterized protein</fullName>
    </submittedName>
</protein>
<keyword evidence="4" id="KW-1185">Reference proteome</keyword>
<dbReference type="OrthoDB" id="4350888at2"/>
<feature type="compositionally biased region" description="Polar residues" evidence="1">
    <location>
        <begin position="101"/>
        <end position="110"/>
    </location>
</feature>
<evidence type="ECO:0000256" key="2">
    <source>
        <dbReference type="SAM" id="Phobius"/>
    </source>
</evidence>
<sequence length="351" mass="35964">MSYNQPPPQPGYGGQPRPDPYGYGPAQPKPDPYGYGPPQPRPDPYGYGPAQPAPDPYGYGPAEPGPSASYLQQPGGYAYPPQEQQPGPYDTQPQPGYADTYGNTYGYGQQQPVAYDQPRQAYAPPDAGYGSPSRARGGRTAGIVIGTVAAVAAIGGGVFALLGGGFGGSGQFTLTTPATVASVFQRQGAGKDDSALTAAQQADLKQLPSITNAHFVSANYESTAKSPLQFTGLYGQIANPAAAVAAVFVLMQKEDLDNQNIQAVGSPQQVAPVGLDNGALMQCQAFNITKAASATAAASTLTLPACAWADSSTVGFVIAADPLTALSGTTNINGAAETTAKVRLDARVEIG</sequence>
<dbReference type="EMBL" id="SUMC01000001">
    <property type="protein sequence ID" value="TKA13255.1"/>
    <property type="molecule type" value="Genomic_DNA"/>
</dbReference>
<keyword evidence="2" id="KW-1133">Transmembrane helix</keyword>